<keyword evidence="6" id="KW-0812">Transmembrane</keyword>
<dbReference type="CDD" id="cd00075">
    <property type="entry name" value="HATPase"/>
    <property type="match status" value="1"/>
</dbReference>
<gene>
    <name evidence="8" type="ORF">SNE35_04595</name>
</gene>
<evidence type="ECO:0000256" key="6">
    <source>
        <dbReference type="SAM" id="Phobius"/>
    </source>
</evidence>
<feature type="transmembrane region" description="Helical" evidence="6">
    <location>
        <begin position="59"/>
        <end position="83"/>
    </location>
</feature>
<organism evidence="8 9">
    <name type="scientific">Roseateles agri</name>
    <dbReference type="NCBI Taxonomy" id="3098619"/>
    <lineage>
        <taxon>Bacteria</taxon>
        <taxon>Pseudomonadati</taxon>
        <taxon>Pseudomonadota</taxon>
        <taxon>Betaproteobacteria</taxon>
        <taxon>Burkholderiales</taxon>
        <taxon>Sphaerotilaceae</taxon>
        <taxon>Roseateles</taxon>
    </lineage>
</organism>
<keyword evidence="9" id="KW-1185">Reference proteome</keyword>
<dbReference type="Gene3D" id="3.30.565.10">
    <property type="entry name" value="Histidine kinase-like ATPase, C-terminal domain"/>
    <property type="match status" value="1"/>
</dbReference>
<keyword evidence="5 8" id="KW-0418">Kinase</keyword>
<dbReference type="InterPro" id="IPR005467">
    <property type="entry name" value="His_kinase_dom"/>
</dbReference>
<evidence type="ECO:0000256" key="4">
    <source>
        <dbReference type="ARBA" id="ARBA00022679"/>
    </source>
</evidence>
<keyword evidence="6" id="KW-1133">Transmembrane helix</keyword>
<dbReference type="EMBL" id="JAXCLA010000002">
    <property type="protein sequence ID" value="MDY0743768.1"/>
    <property type="molecule type" value="Genomic_DNA"/>
</dbReference>
<feature type="transmembrane region" description="Helical" evidence="6">
    <location>
        <begin position="30"/>
        <end position="53"/>
    </location>
</feature>
<dbReference type="CDD" id="cd00082">
    <property type="entry name" value="HisKA"/>
    <property type="match status" value="1"/>
</dbReference>
<dbReference type="PRINTS" id="PR00344">
    <property type="entry name" value="BCTRLSENSOR"/>
</dbReference>
<evidence type="ECO:0000256" key="3">
    <source>
        <dbReference type="ARBA" id="ARBA00022553"/>
    </source>
</evidence>
<keyword evidence="4" id="KW-0808">Transferase</keyword>
<dbReference type="InterPro" id="IPR003594">
    <property type="entry name" value="HATPase_dom"/>
</dbReference>
<dbReference type="SMART" id="SM00388">
    <property type="entry name" value="HisKA"/>
    <property type="match status" value="1"/>
</dbReference>
<evidence type="ECO:0000259" key="7">
    <source>
        <dbReference type="PROSITE" id="PS50109"/>
    </source>
</evidence>
<dbReference type="InterPro" id="IPR036890">
    <property type="entry name" value="HATPase_C_sf"/>
</dbReference>
<reference evidence="8 9" key="1">
    <citation type="submission" date="2023-11" db="EMBL/GenBank/DDBJ databases">
        <title>Paucibacter sp. nov., isolated from fresh soil in Korea.</title>
        <authorList>
            <person name="Le N.T.T."/>
        </authorList>
    </citation>
    <scope>NUCLEOTIDE SEQUENCE [LARGE SCALE GENOMIC DNA]</scope>
    <source>
        <strain evidence="8 9">R3-3</strain>
    </source>
</reference>
<dbReference type="Pfam" id="PF00512">
    <property type="entry name" value="HisKA"/>
    <property type="match status" value="1"/>
</dbReference>
<dbReference type="Gene3D" id="1.10.287.130">
    <property type="match status" value="1"/>
</dbReference>
<evidence type="ECO:0000313" key="9">
    <source>
        <dbReference type="Proteomes" id="UP001285263"/>
    </source>
</evidence>
<evidence type="ECO:0000313" key="8">
    <source>
        <dbReference type="EMBL" id="MDY0743768.1"/>
    </source>
</evidence>
<feature type="domain" description="Histidine kinase" evidence="7">
    <location>
        <begin position="123"/>
        <end position="337"/>
    </location>
</feature>
<dbReference type="PANTHER" id="PTHR43047">
    <property type="entry name" value="TWO-COMPONENT HISTIDINE PROTEIN KINASE"/>
    <property type="match status" value="1"/>
</dbReference>
<proteinExistence type="predicted"/>
<sequence length="342" mass="36772">MQAPASTLPDAIADALAPAPTPRGLLRRRVALLLATLLGLLVAAAVLGLQLVLGAPAGLLPWLAGLLALVLLLGAVLAGGWLLRQEREARRSEARTRQLVLELRRQRDEALAASDAKTRFLTQLSHELRVPLHAISGFAQLLQMEGGELPCRWVCGIVEAAAHMQALTEDLFDIARIEAGGLRLKIQPLALAPLVADALRLLQPLAERADVRLLPADGGEGLRVLADLLRLRQVLLNLIGNAIKYGRPGGRVRIELEAGRDLMQLRVVDDGIGMDAQQLARLFEPFNRLGREKGPVAGSGVGLVLAQQLMRLMQGEIHVESRPGVGTTVHLRLPVTDPHPPA</sequence>
<accession>A0ABU5DBW9</accession>
<keyword evidence="3" id="KW-0597">Phosphoprotein</keyword>
<comment type="catalytic activity">
    <reaction evidence="1">
        <text>ATP + protein L-histidine = ADP + protein N-phospho-L-histidine.</text>
        <dbReference type="EC" id="2.7.13.3"/>
    </reaction>
</comment>
<dbReference type="PROSITE" id="PS50109">
    <property type="entry name" value="HIS_KIN"/>
    <property type="match status" value="1"/>
</dbReference>
<protein>
    <recommendedName>
        <fullName evidence="2">histidine kinase</fullName>
        <ecNumber evidence="2">2.7.13.3</ecNumber>
    </recommendedName>
</protein>
<dbReference type="Proteomes" id="UP001285263">
    <property type="component" value="Unassembled WGS sequence"/>
</dbReference>
<dbReference type="InterPro" id="IPR003661">
    <property type="entry name" value="HisK_dim/P_dom"/>
</dbReference>
<dbReference type="Pfam" id="PF02518">
    <property type="entry name" value="HATPase_c"/>
    <property type="match status" value="1"/>
</dbReference>
<dbReference type="PANTHER" id="PTHR43047:SF72">
    <property type="entry name" value="OSMOSENSING HISTIDINE PROTEIN KINASE SLN1"/>
    <property type="match status" value="1"/>
</dbReference>
<dbReference type="InterPro" id="IPR004358">
    <property type="entry name" value="Sig_transdc_His_kin-like_C"/>
</dbReference>
<dbReference type="SUPFAM" id="SSF55874">
    <property type="entry name" value="ATPase domain of HSP90 chaperone/DNA topoisomerase II/histidine kinase"/>
    <property type="match status" value="1"/>
</dbReference>
<comment type="caution">
    <text evidence="8">The sequence shown here is derived from an EMBL/GenBank/DDBJ whole genome shotgun (WGS) entry which is preliminary data.</text>
</comment>
<dbReference type="SMART" id="SM00387">
    <property type="entry name" value="HATPase_c"/>
    <property type="match status" value="1"/>
</dbReference>
<dbReference type="SUPFAM" id="SSF47384">
    <property type="entry name" value="Homodimeric domain of signal transducing histidine kinase"/>
    <property type="match status" value="1"/>
</dbReference>
<evidence type="ECO:0000256" key="5">
    <source>
        <dbReference type="ARBA" id="ARBA00022777"/>
    </source>
</evidence>
<dbReference type="EC" id="2.7.13.3" evidence="2"/>
<name>A0ABU5DBW9_9BURK</name>
<dbReference type="InterPro" id="IPR036097">
    <property type="entry name" value="HisK_dim/P_sf"/>
</dbReference>
<evidence type="ECO:0000256" key="1">
    <source>
        <dbReference type="ARBA" id="ARBA00000085"/>
    </source>
</evidence>
<evidence type="ECO:0000256" key="2">
    <source>
        <dbReference type="ARBA" id="ARBA00012438"/>
    </source>
</evidence>
<dbReference type="RefSeq" id="WP_320421685.1">
    <property type="nucleotide sequence ID" value="NZ_JAXCLA010000002.1"/>
</dbReference>
<keyword evidence="6" id="KW-0472">Membrane</keyword>
<dbReference type="GO" id="GO:0016301">
    <property type="term" value="F:kinase activity"/>
    <property type="evidence" value="ECO:0007669"/>
    <property type="project" value="UniProtKB-KW"/>
</dbReference>